<gene>
    <name evidence="2" type="ORF">E2C01_101547</name>
</gene>
<dbReference type="EMBL" id="VSRR010147765">
    <property type="protein sequence ID" value="MPD05782.1"/>
    <property type="molecule type" value="Genomic_DNA"/>
</dbReference>
<organism evidence="2 3">
    <name type="scientific">Portunus trituberculatus</name>
    <name type="common">Swimming crab</name>
    <name type="synonym">Neptunus trituberculatus</name>
    <dbReference type="NCBI Taxonomy" id="210409"/>
    <lineage>
        <taxon>Eukaryota</taxon>
        <taxon>Metazoa</taxon>
        <taxon>Ecdysozoa</taxon>
        <taxon>Arthropoda</taxon>
        <taxon>Crustacea</taxon>
        <taxon>Multicrustacea</taxon>
        <taxon>Malacostraca</taxon>
        <taxon>Eumalacostraca</taxon>
        <taxon>Eucarida</taxon>
        <taxon>Decapoda</taxon>
        <taxon>Pleocyemata</taxon>
        <taxon>Brachyura</taxon>
        <taxon>Eubrachyura</taxon>
        <taxon>Portunoidea</taxon>
        <taxon>Portunidae</taxon>
        <taxon>Portuninae</taxon>
        <taxon>Portunus</taxon>
    </lineage>
</organism>
<dbReference type="Proteomes" id="UP000324222">
    <property type="component" value="Unassembled WGS sequence"/>
</dbReference>
<evidence type="ECO:0000313" key="2">
    <source>
        <dbReference type="EMBL" id="MPD05782.1"/>
    </source>
</evidence>
<comment type="caution">
    <text evidence="2">The sequence shown here is derived from an EMBL/GenBank/DDBJ whole genome shotgun (WGS) entry which is preliminary data.</text>
</comment>
<evidence type="ECO:0000313" key="3">
    <source>
        <dbReference type="Proteomes" id="UP000324222"/>
    </source>
</evidence>
<accession>A0A5B7K5Y3</accession>
<proteinExistence type="predicted"/>
<sequence length="145" mass="16184">MTTPFPSLPFPSLPFLSPYPSFHPPHSSSPPTLHIKSHSMHSPTLPRTRRTKEITSPSPLPCLCHFHHRTGYPPTRFPIPLSLPCATRYTQMPVLCVSSLLVPGRGEVPDPTISYLQIESLAVPVNRTSRFLLLLLLLLALLTIY</sequence>
<dbReference type="AlphaFoldDB" id="A0A5B7K5Y3"/>
<name>A0A5B7K5Y3_PORTR</name>
<protein>
    <submittedName>
        <fullName evidence="2">Uncharacterized protein</fullName>
    </submittedName>
</protein>
<evidence type="ECO:0000256" key="1">
    <source>
        <dbReference type="SAM" id="MobiDB-lite"/>
    </source>
</evidence>
<keyword evidence="3" id="KW-1185">Reference proteome</keyword>
<reference evidence="2 3" key="1">
    <citation type="submission" date="2019-05" db="EMBL/GenBank/DDBJ databases">
        <title>Another draft genome of Portunus trituberculatus and its Hox gene families provides insights of decapod evolution.</title>
        <authorList>
            <person name="Jeong J.-H."/>
            <person name="Song I."/>
            <person name="Kim S."/>
            <person name="Choi T."/>
            <person name="Kim D."/>
            <person name="Ryu S."/>
            <person name="Kim W."/>
        </authorList>
    </citation>
    <scope>NUCLEOTIDE SEQUENCE [LARGE SCALE GENOMIC DNA]</scope>
    <source>
        <tissue evidence="2">Muscle</tissue>
    </source>
</reference>
<feature type="region of interest" description="Disordered" evidence="1">
    <location>
        <begin position="26"/>
        <end position="54"/>
    </location>
</feature>